<sequence>MESTEMNNHQIAIAAILLLMKFFQEQDDQIFILTDPTSTKMSIEQEVTLPTTPRVIMLGRSFMSSTHWMVSIEGKVFFEANQLNDFASAFAVFFGSFYAFNLEYQESASITLELVQRFFLRINPDEGTKCTAKVGTSRKTGGVVQRKVTSISSRVTTFLQRLTEFEWKTSN</sequence>
<name>A0A484CJR0_PERFV</name>
<dbReference type="EMBL" id="SCKG01000016">
    <property type="protein sequence ID" value="TDH02223.1"/>
    <property type="molecule type" value="Genomic_DNA"/>
</dbReference>
<dbReference type="Proteomes" id="UP000295070">
    <property type="component" value="Chromosome 16"/>
</dbReference>
<keyword evidence="2" id="KW-1185">Reference proteome</keyword>
<accession>A0A484CJR0</accession>
<gene>
    <name evidence="1" type="ORF">EPR50_G00170970</name>
</gene>
<reference evidence="1 2" key="1">
    <citation type="submission" date="2019-01" db="EMBL/GenBank/DDBJ databases">
        <title>A chromosome-scale genome assembly of the yellow perch, Perca flavescens.</title>
        <authorList>
            <person name="Feron R."/>
            <person name="Morvezen R."/>
            <person name="Bestin A."/>
            <person name="Haffray P."/>
            <person name="Klopp C."/>
            <person name="Zahm M."/>
            <person name="Cabau C."/>
            <person name="Roques C."/>
            <person name="Donnadieu C."/>
            <person name="Bouchez O."/>
            <person name="Christie M."/>
            <person name="Larson W."/>
            <person name="Guiguen Y."/>
        </authorList>
    </citation>
    <scope>NUCLEOTIDE SEQUENCE [LARGE SCALE GENOMIC DNA]</scope>
    <source>
        <strain evidence="1">YP-PL-M2</strain>
        <tissue evidence="1">Blood</tissue>
    </source>
</reference>
<dbReference type="AlphaFoldDB" id="A0A484CJR0"/>
<dbReference type="STRING" id="8167.A0A484CJR0"/>
<organism evidence="1 2">
    <name type="scientific">Perca flavescens</name>
    <name type="common">American yellow perch</name>
    <name type="synonym">Morone flavescens</name>
    <dbReference type="NCBI Taxonomy" id="8167"/>
    <lineage>
        <taxon>Eukaryota</taxon>
        <taxon>Metazoa</taxon>
        <taxon>Chordata</taxon>
        <taxon>Craniata</taxon>
        <taxon>Vertebrata</taxon>
        <taxon>Euteleostomi</taxon>
        <taxon>Actinopterygii</taxon>
        <taxon>Neopterygii</taxon>
        <taxon>Teleostei</taxon>
        <taxon>Neoteleostei</taxon>
        <taxon>Acanthomorphata</taxon>
        <taxon>Eupercaria</taxon>
        <taxon>Perciformes</taxon>
        <taxon>Percoidei</taxon>
        <taxon>Percidae</taxon>
        <taxon>Percinae</taxon>
        <taxon>Perca</taxon>
    </lineage>
</organism>
<comment type="caution">
    <text evidence="1">The sequence shown here is derived from an EMBL/GenBank/DDBJ whole genome shotgun (WGS) entry which is preliminary data.</text>
</comment>
<protein>
    <submittedName>
        <fullName evidence="1">Uncharacterized protein</fullName>
    </submittedName>
</protein>
<proteinExistence type="predicted"/>
<dbReference type="PANTHER" id="PTHR31025">
    <property type="entry name" value="SI:CH211-196P9.1-RELATED"/>
    <property type="match status" value="1"/>
</dbReference>
<dbReference type="PANTHER" id="PTHR31025:SF30">
    <property type="entry name" value="SI:DKEY-15H8.17"/>
    <property type="match status" value="1"/>
</dbReference>
<evidence type="ECO:0000313" key="1">
    <source>
        <dbReference type="EMBL" id="TDH02223.1"/>
    </source>
</evidence>
<evidence type="ECO:0000313" key="2">
    <source>
        <dbReference type="Proteomes" id="UP000295070"/>
    </source>
</evidence>